<keyword evidence="2" id="KW-1185">Reference proteome</keyword>
<accession>A0A9D4BN56</accession>
<reference evidence="1" key="1">
    <citation type="journal article" date="2019" name="bioRxiv">
        <title>The Genome of the Zebra Mussel, Dreissena polymorpha: A Resource for Invasive Species Research.</title>
        <authorList>
            <person name="McCartney M.A."/>
            <person name="Auch B."/>
            <person name="Kono T."/>
            <person name="Mallez S."/>
            <person name="Zhang Y."/>
            <person name="Obille A."/>
            <person name="Becker A."/>
            <person name="Abrahante J.E."/>
            <person name="Garbe J."/>
            <person name="Badalamenti J.P."/>
            <person name="Herman A."/>
            <person name="Mangelson H."/>
            <person name="Liachko I."/>
            <person name="Sullivan S."/>
            <person name="Sone E.D."/>
            <person name="Koren S."/>
            <person name="Silverstein K.A.T."/>
            <person name="Beckman K.B."/>
            <person name="Gohl D.M."/>
        </authorList>
    </citation>
    <scope>NUCLEOTIDE SEQUENCE</scope>
    <source>
        <strain evidence="1">Duluth1</strain>
        <tissue evidence="1">Whole animal</tissue>
    </source>
</reference>
<name>A0A9D4BN56_DREPO</name>
<dbReference type="AlphaFoldDB" id="A0A9D4BN56"/>
<evidence type="ECO:0000313" key="2">
    <source>
        <dbReference type="Proteomes" id="UP000828390"/>
    </source>
</evidence>
<sequence length="57" mass="6317">MDYHTLSTGGTCCRFYRAAAGGRDLCCVRHLDGPQTHLQRLLALSQGRRRVQSPQSA</sequence>
<evidence type="ECO:0000313" key="1">
    <source>
        <dbReference type="EMBL" id="KAH3701163.1"/>
    </source>
</evidence>
<gene>
    <name evidence="1" type="ORF">DPMN_076146</name>
</gene>
<comment type="caution">
    <text evidence="1">The sequence shown here is derived from an EMBL/GenBank/DDBJ whole genome shotgun (WGS) entry which is preliminary data.</text>
</comment>
<proteinExistence type="predicted"/>
<dbReference type="Proteomes" id="UP000828390">
    <property type="component" value="Unassembled WGS sequence"/>
</dbReference>
<organism evidence="1 2">
    <name type="scientific">Dreissena polymorpha</name>
    <name type="common">Zebra mussel</name>
    <name type="synonym">Mytilus polymorpha</name>
    <dbReference type="NCBI Taxonomy" id="45954"/>
    <lineage>
        <taxon>Eukaryota</taxon>
        <taxon>Metazoa</taxon>
        <taxon>Spiralia</taxon>
        <taxon>Lophotrochozoa</taxon>
        <taxon>Mollusca</taxon>
        <taxon>Bivalvia</taxon>
        <taxon>Autobranchia</taxon>
        <taxon>Heteroconchia</taxon>
        <taxon>Euheterodonta</taxon>
        <taxon>Imparidentia</taxon>
        <taxon>Neoheterodontei</taxon>
        <taxon>Myida</taxon>
        <taxon>Dreissenoidea</taxon>
        <taxon>Dreissenidae</taxon>
        <taxon>Dreissena</taxon>
    </lineage>
</organism>
<dbReference type="EMBL" id="JAIWYP010000015">
    <property type="protein sequence ID" value="KAH3701163.1"/>
    <property type="molecule type" value="Genomic_DNA"/>
</dbReference>
<protein>
    <submittedName>
        <fullName evidence="1">Uncharacterized protein</fullName>
    </submittedName>
</protein>
<reference evidence="1" key="2">
    <citation type="submission" date="2020-11" db="EMBL/GenBank/DDBJ databases">
        <authorList>
            <person name="McCartney M.A."/>
            <person name="Auch B."/>
            <person name="Kono T."/>
            <person name="Mallez S."/>
            <person name="Becker A."/>
            <person name="Gohl D.M."/>
            <person name="Silverstein K.A.T."/>
            <person name="Koren S."/>
            <person name="Bechman K.B."/>
            <person name="Herman A."/>
            <person name="Abrahante J.E."/>
            <person name="Garbe J."/>
        </authorList>
    </citation>
    <scope>NUCLEOTIDE SEQUENCE</scope>
    <source>
        <strain evidence="1">Duluth1</strain>
        <tissue evidence="1">Whole animal</tissue>
    </source>
</reference>